<feature type="domain" description="RRM" evidence="8">
    <location>
        <begin position="206"/>
        <end position="279"/>
    </location>
</feature>
<accession>A0A1V9XNB8</accession>
<dbReference type="EMBL" id="MNPL01007087">
    <property type="protein sequence ID" value="OQR74966.1"/>
    <property type="molecule type" value="Genomic_DNA"/>
</dbReference>
<feature type="region of interest" description="Disordered" evidence="7">
    <location>
        <begin position="571"/>
        <end position="618"/>
    </location>
</feature>
<dbReference type="SMART" id="SM00360">
    <property type="entry name" value="RRM"/>
    <property type="match status" value="6"/>
</dbReference>
<dbReference type="InterPro" id="IPR000504">
    <property type="entry name" value="RRM_dom"/>
</dbReference>
<feature type="domain" description="RRM" evidence="8">
    <location>
        <begin position="728"/>
        <end position="810"/>
    </location>
</feature>
<dbReference type="STRING" id="418985.A0A1V9XNB8"/>
<feature type="domain" description="RRM" evidence="8">
    <location>
        <begin position="4"/>
        <end position="81"/>
    </location>
</feature>
<dbReference type="Pfam" id="PF00076">
    <property type="entry name" value="RRM_1"/>
    <property type="match status" value="5"/>
</dbReference>
<evidence type="ECO:0000256" key="6">
    <source>
        <dbReference type="PROSITE-ProRule" id="PRU00176"/>
    </source>
</evidence>
<dbReference type="InterPro" id="IPR034423">
    <property type="entry name" value="RBM19_RRM5"/>
</dbReference>
<evidence type="ECO:0000256" key="7">
    <source>
        <dbReference type="SAM" id="MobiDB-lite"/>
    </source>
</evidence>
<dbReference type="AlphaFoldDB" id="A0A1V9XNB8"/>
<dbReference type="PANTHER" id="PTHR23003">
    <property type="entry name" value="RNA RECOGNITION MOTIF RRM DOMAIN CONTAINING PROTEIN"/>
    <property type="match status" value="1"/>
</dbReference>
<feature type="domain" description="RRM" evidence="8">
    <location>
        <begin position="307"/>
        <end position="380"/>
    </location>
</feature>
<dbReference type="GO" id="GO:0003729">
    <property type="term" value="F:mRNA binding"/>
    <property type="evidence" value="ECO:0007669"/>
    <property type="project" value="TreeGrafter"/>
</dbReference>
<dbReference type="GO" id="GO:0006397">
    <property type="term" value="P:mRNA processing"/>
    <property type="evidence" value="ECO:0007669"/>
    <property type="project" value="UniProtKB-KW"/>
</dbReference>
<evidence type="ECO:0000256" key="3">
    <source>
        <dbReference type="ARBA" id="ARBA00022737"/>
    </source>
</evidence>
<evidence type="ECO:0000256" key="1">
    <source>
        <dbReference type="ARBA" id="ARBA00004123"/>
    </source>
</evidence>
<dbReference type="CDD" id="cd12317">
    <property type="entry name" value="RRM4_RBM19_RRM3_MRD1"/>
    <property type="match status" value="1"/>
</dbReference>
<dbReference type="GO" id="GO:0005634">
    <property type="term" value="C:nucleus"/>
    <property type="evidence" value="ECO:0007669"/>
    <property type="project" value="UniProtKB-SubCell"/>
</dbReference>
<keyword evidence="4 6" id="KW-0694">RNA-binding</keyword>
<protein>
    <submittedName>
        <fullName evidence="9">Putative RNA-binding protein 19-like</fullName>
    </submittedName>
</protein>
<dbReference type="CDD" id="cd12571">
    <property type="entry name" value="RRM6_RBM19"/>
    <property type="match status" value="1"/>
</dbReference>
<keyword evidence="2" id="KW-0507">mRNA processing</keyword>
<feature type="domain" description="RRM" evidence="8">
    <location>
        <begin position="492"/>
        <end position="566"/>
    </location>
</feature>
<evidence type="ECO:0000313" key="9">
    <source>
        <dbReference type="EMBL" id="OQR74966.1"/>
    </source>
</evidence>
<keyword evidence="3" id="KW-0677">Repeat</keyword>
<feature type="domain" description="RRM" evidence="8">
    <location>
        <begin position="626"/>
        <end position="708"/>
    </location>
</feature>
<dbReference type="InterPro" id="IPR012677">
    <property type="entry name" value="Nucleotide-bd_a/b_plait_sf"/>
</dbReference>
<dbReference type="InterPro" id="IPR034421">
    <property type="entry name" value="RBM19_RRM6"/>
</dbReference>
<dbReference type="Proteomes" id="UP000192247">
    <property type="component" value="Unassembled WGS sequence"/>
</dbReference>
<dbReference type="OrthoDB" id="439639at2759"/>
<name>A0A1V9XNB8_9ACAR</name>
<evidence type="ECO:0000313" key="10">
    <source>
        <dbReference type="Proteomes" id="UP000192247"/>
    </source>
</evidence>
<evidence type="ECO:0000256" key="5">
    <source>
        <dbReference type="ARBA" id="ARBA00023242"/>
    </source>
</evidence>
<comment type="subcellular location">
    <subcellularLocation>
        <location evidence="1">Nucleus</location>
    </subcellularLocation>
</comment>
<evidence type="ECO:0000259" key="8">
    <source>
        <dbReference type="PROSITE" id="PS50102"/>
    </source>
</evidence>
<dbReference type="GO" id="GO:0005737">
    <property type="term" value="C:cytoplasm"/>
    <property type="evidence" value="ECO:0007669"/>
    <property type="project" value="TreeGrafter"/>
</dbReference>
<evidence type="ECO:0000256" key="2">
    <source>
        <dbReference type="ARBA" id="ARBA00022664"/>
    </source>
</evidence>
<dbReference type="InParanoid" id="A0A1V9XNB8"/>
<dbReference type="CDD" id="cd12254">
    <property type="entry name" value="RRM_hnRNPH_ESRPs_RBM12_like"/>
    <property type="match status" value="1"/>
</dbReference>
<organism evidence="9 10">
    <name type="scientific">Tropilaelaps mercedesae</name>
    <dbReference type="NCBI Taxonomy" id="418985"/>
    <lineage>
        <taxon>Eukaryota</taxon>
        <taxon>Metazoa</taxon>
        <taxon>Ecdysozoa</taxon>
        <taxon>Arthropoda</taxon>
        <taxon>Chelicerata</taxon>
        <taxon>Arachnida</taxon>
        <taxon>Acari</taxon>
        <taxon>Parasitiformes</taxon>
        <taxon>Mesostigmata</taxon>
        <taxon>Gamasina</taxon>
        <taxon>Dermanyssoidea</taxon>
        <taxon>Laelapidae</taxon>
        <taxon>Tropilaelaps</taxon>
    </lineage>
</organism>
<dbReference type="FunCoup" id="A0A1V9XNB8">
    <property type="interactions" value="1642"/>
</dbReference>
<gene>
    <name evidence="9" type="ORF">BIW11_00862</name>
</gene>
<dbReference type="Gene3D" id="3.30.70.330">
    <property type="match status" value="6"/>
</dbReference>
<dbReference type="CDD" id="cd12318">
    <property type="entry name" value="RRM5_RBM19_like"/>
    <property type="match status" value="1"/>
</dbReference>
<dbReference type="PANTHER" id="PTHR23003:SF62">
    <property type="entry name" value="SERINE_ARGININE (SR)-TYPE SHUTTLING MRNA BINDING PROTEIN NPL3"/>
    <property type="match status" value="1"/>
</dbReference>
<dbReference type="SUPFAM" id="SSF54928">
    <property type="entry name" value="RNA-binding domain, RBD"/>
    <property type="match status" value="5"/>
</dbReference>
<keyword evidence="10" id="KW-1185">Reference proteome</keyword>
<reference evidence="9 10" key="1">
    <citation type="journal article" date="2017" name="Gigascience">
        <title>Draft genome of the honey bee ectoparasitic mite, Tropilaelaps mercedesae, is shaped by the parasitic life history.</title>
        <authorList>
            <person name="Dong X."/>
            <person name="Armstrong S.D."/>
            <person name="Xia D."/>
            <person name="Makepeace B.L."/>
            <person name="Darby A.C."/>
            <person name="Kadowaki T."/>
        </authorList>
    </citation>
    <scope>NUCLEOTIDE SEQUENCE [LARGE SCALE GENOMIC DNA]</scope>
    <source>
        <strain evidence="9">Wuxi-XJTLU</strain>
    </source>
</reference>
<comment type="caution">
    <text evidence="9">The sequence shown here is derived from an EMBL/GenBank/DDBJ whole genome shotgun (WGS) entry which is preliminary data.</text>
</comment>
<evidence type="ECO:0000256" key="4">
    <source>
        <dbReference type="ARBA" id="ARBA00022884"/>
    </source>
</evidence>
<proteinExistence type="predicted"/>
<keyword evidence="5" id="KW-0539">Nucleus</keyword>
<sequence length="850" mass="95042">MSSCRLFVKNFPKDATEKKIKEFFSAKGTVTDVSLKFTVEGKFRRFGFIGFASDAEAAEAQSYFDKTFMGASRLHVELSRDVSEKPRPWSKYSEGSTAYVKAHPEVAAAQRREIEQKRKEELLKKRLERKKRDFLKDVFGVLPDDEEFKEFLAVNQSEKLLWTNDEAAQPKETAAALQDEAALAEDSGVEIDPSPGKRLPKVIFPHVVVVRNLSFKWKRRDIKEFFKGLSVCSIRKCLKHGVKGVAYVAFKNAEDLAKALEKDKCFMERRRVHVIEHRERSPQTGEKCASRKFSDNEIAPDVIADTGRLFIRNLPYSTTEAELEELLKPFGPLAELHLSIDSITKQPKGFAFATFVFPEHAAKAYQALDYSTFHGRLMHVIPGLAKPQEDPLLSNPGCSSFKAEKAAKTKALASSVHSWNSLFLGPNAVADVMVGQYGVEKTKLLGTETGESVAVRMALGETQIVNETREFLEQRGVDLSVFKQSATQRSKTILLVKNLPAGTQEKTLWDLFGGKSPQTLRRVVLPPSGVTGLVEFCEPQEARSAFKRFAYTMFQDRPLYLEWAPVNVFSRDPSEQESTRPTDPGGTDEHDEPTKDQGENDPLDGPQQQDSSAGAMESDVMVEEGATLFVKNINFSTTSDGLKQHFASCRPVQAMVATKIDIRQPGKTLSMGYGFVQFSSASDAMAALKTLQHSKLDSHTLELKMSRREVQVAGVVPRKEQKLGKASTKILVRNVPFQATRKELQELFAVFGKLKTVRLPKKMFGGDTGSHRGFAFAEFMTKSDAKRAFDALCQSTHLYGRRLVLEWAAEEDGDTEALRRKTAEQFIEGTSSKRLKKADLMNTLEGNVSH</sequence>
<dbReference type="InterPro" id="IPR035979">
    <property type="entry name" value="RBD_domain_sf"/>
</dbReference>
<dbReference type="PROSITE" id="PS50102">
    <property type="entry name" value="RRM"/>
    <property type="match status" value="6"/>
</dbReference>
<dbReference type="InterPro" id="IPR050374">
    <property type="entry name" value="RRT5_SRSF_SR"/>
</dbReference>